<dbReference type="EMBL" id="JAZHXJ010003421">
    <property type="protein sequence ID" value="KAL1835181.1"/>
    <property type="molecule type" value="Genomic_DNA"/>
</dbReference>
<comment type="caution">
    <text evidence="2">The sequence shown here is derived from an EMBL/GenBank/DDBJ whole genome shotgun (WGS) entry which is preliminary data.</text>
</comment>
<reference evidence="2 3" key="1">
    <citation type="journal article" date="2024" name="Commun. Biol.">
        <title>Comparative genomic analysis of thermophilic fungi reveals convergent evolutionary adaptations and gene losses.</title>
        <authorList>
            <person name="Steindorff A.S."/>
            <person name="Aguilar-Pontes M.V."/>
            <person name="Robinson A.J."/>
            <person name="Andreopoulos B."/>
            <person name="LaButti K."/>
            <person name="Kuo A."/>
            <person name="Mondo S."/>
            <person name="Riley R."/>
            <person name="Otillar R."/>
            <person name="Haridas S."/>
            <person name="Lipzen A."/>
            <person name="Grimwood J."/>
            <person name="Schmutz J."/>
            <person name="Clum A."/>
            <person name="Reid I.D."/>
            <person name="Moisan M.C."/>
            <person name="Butler G."/>
            <person name="Nguyen T.T.M."/>
            <person name="Dewar K."/>
            <person name="Conant G."/>
            <person name="Drula E."/>
            <person name="Henrissat B."/>
            <person name="Hansel C."/>
            <person name="Singer S."/>
            <person name="Hutchinson M.I."/>
            <person name="de Vries R.P."/>
            <person name="Natvig D.O."/>
            <person name="Powell A.J."/>
            <person name="Tsang A."/>
            <person name="Grigoriev I.V."/>
        </authorList>
    </citation>
    <scope>NUCLEOTIDE SEQUENCE [LARGE SCALE GENOMIC DNA]</scope>
    <source>
        <strain evidence="2 3">ATCC 24622</strain>
    </source>
</reference>
<sequence length="188" mass="20720">MSGWLQMARPASWSASPFDGISGGDMITSVDGPCPSQPSPFPGPLPAPLICPLPFNFCLLVCKSGDGSMIAPAVPLGEERRRKKQTHIPKEHSRGKSVRTTIWSVHQKTSYIGNVSRLQRKRFRGRDLCLSESPLTPSGYGLGETREEPKRHLEGQHGQVLEKALRQEEPTRPPRGRRPRRPAAPAPC</sequence>
<feature type="compositionally biased region" description="Basic and acidic residues" evidence="1">
    <location>
        <begin position="163"/>
        <end position="172"/>
    </location>
</feature>
<feature type="region of interest" description="Disordered" evidence="1">
    <location>
        <begin position="78"/>
        <end position="98"/>
    </location>
</feature>
<proteinExistence type="predicted"/>
<feature type="compositionally biased region" description="Basic and acidic residues" evidence="1">
    <location>
        <begin position="144"/>
        <end position="155"/>
    </location>
</feature>
<gene>
    <name evidence="2" type="ORF">VTK73DRAFT_6096</name>
</gene>
<feature type="region of interest" description="Disordered" evidence="1">
    <location>
        <begin position="134"/>
        <end position="188"/>
    </location>
</feature>
<evidence type="ECO:0000256" key="1">
    <source>
        <dbReference type="SAM" id="MobiDB-lite"/>
    </source>
</evidence>
<keyword evidence="3" id="KW-1185">Reference proteome</keyword>
<name>A0ABR3V145_9PEZI</name>
<organism evidence="2 3">
    <name type="scientific">Phialemonium thermophilum</name>
    <dbReference type="NCBI Taxonomy" id="223376"/>
    <lineage>
        <taxon>Eukaryota</taxon>
        <taxon>Fungi</taxon>
        <taxon>Dikarya</taxon>
        <taxon>Ascomycota</taxon>
        <taxon>Pezizomycotina</taxon>
        <taxon>Sordariomycetes</taxon>
        <taxon>Sordariomycetidae</taxon>
        <taxon>Cephalothecales</taxon>
        <taxon>Cephalothecaceae</taxon>
        <taxon>Phialemonium</taxon>
    </lineage>
</organism>
<evidence type="ECO:0000313" key="2">
    <source>
        <dbReference type="EMBL" id="KAL1835181.1"/>
    </source>
</evidence>
<dbReference type="Proteomes" id="UP001586593">
    <property type="component" value="Unassembled WGS sequence"/>
</dbReference>
<evidence type="ECO:0000313" key="3">
    <source>
        <dbReference type="Proteomes" id="UP001586593"/>
    </source>
</evidence>
<protein>
    <submittedName>
        <fullName evidence="2">Uncharacterized protein</fullName>
    </submittedName>
</protein>
<accession>A0ABR3V145</accession>